<protein>
    <recommendedName>
        <fullName evidence="4">2-amino-4-hydroxy-6-hydroxymethyldihydropteridine pyrophosphokinase</fullName>
        <ecNumber evidence="3">2.7.6.3</ecNumber>
    </recommendedName>
    <alternativeName>
        <fullName evidence="11">6-hydroxymethyl-7,8-dihydropterin pyrophosphokinase</fullName>
    </alternativeName>
    <alternativeName>
        <fullName evidence="12">7,8-dihydro-6-hydroxymethylpterin-pyrophosphokinase</fullName>
    </alternativeName>
</protein>
<evidence type="ECO:0000256" key="6">
    <source>
        <dbReference type="ARBA" id="ARBA00022741"/>
    </source>
</evidence>
<evidence type="ECO:0000256" key="10">
    <source>
        <dbReference type="ARBA" id="ARBA00029409"/>
    </source>
</evidence>
<dbReference type="EC" id="2.7.6.3" evidence="3"/>
<dbReference type="InterPro" id="IPR035907">
    <property type="entry name" value="Hppk_sf"/>
</dbReference>
<feature type="domain" description="7,8-dihydro-6-hydroxymethylpterin-pyrophosphokinase" evidence="13">
    <location>
        <begin position="93"/>
        <end position="104"/>
    </location>
</feature>
<dbReference type="Proteomes" id="UP000633814">
    <property type="component" value="Unassembled WGS sequence"/>
</dbReference>
<evidence type="ECO:0000256" key="12">
    <source>
        <dbReference type="ARBA" id="ARBA00033413"/>
    </source>
</evidence>
<dbReference type="PROSITE" id="PS00794">
    <property type="entry name" value="HPPK"/>
    <property type="match status" value="1"/>
</dbReference>
<keyword evidence="8" id="KW-0067">ATP-binding</keyword>
<keyword evidence="15" id="KW-1185">Reference proteome</keyword>
<name>A0ABS8BZG1_9ALTE</name>
<dbReference type="EMBL" id="JAEINI020000001">
    <property type="protein sequence ID" value="MCB5225459.1"/>
    <property type="molecule type" value="Genomic_DNA"/>
</dbReference>
<dbReference type="PANTHER" id="PTHR43071:SF1">
    <property type="entry name" value="2-AMINO-4-HYDROXY-6-HYDROXYMETHYLDIHYDROPTERIDINE PYROPHOSPHOKINASE"/>
    <property type="match status" value="1"/>
</dbReference>
<gene>
    <name evidence="14" type="primary">folK</name>
    <name evidence="14" type="ORF">JAO78_001325</name>
</gene>
<evidence type="ECO:0000259" key="13">
    <source>
        <dbReference type="PROSITE" id="PS00794"/>
    </source>
</evidence>
<dbReference type="InterPro" id="IPR000550">
    <property type="entry name" value="Hppk"/>
</dbReference>
<evidence type="ECO:0000256" key="9">
    <source>
        <dbReference type="ARBA" id="ARBA00022909"/>
    </source>
</evidence>
<evidence type="ECO:0000313" key="14">
    <source>
        <dbReference type="EMBL" id="MCB5225459.1"/>
    </source>
</evidence>
<keyword evidence="5 14" id="KW-0808">Transferase</keyword>
<dbReference type="CDD" id="cd00483">
    <property type="entry name" value="HPPK"/>
    <property type="match status" value="1"/>
</dbReference>
<organism evidence="14 15">
    <name type="scientific">Alishewanella maricola</name>
    <dbReference type="NCBI Taxonomy" id="2795740"/>
    <lineage>
        <taxon>Bacteria</taxon>
        <taxon>Pseudomonadati</taxon>
        <taxon>Pseudomonadota</taxon>
        <taxon>Gammaproteobacteria</taxon>
        <taxon>Alteromonadales</taxon>
        <taxon>Alteromonadaceae</taxon>
        <taxon>Alishewanella</taxon>
    </lineage>
</organism>
<dbReference type="NCBIfam" id="TIGR01498">
    <property type="entry name" value="folK"/>
    <property type="match status" value="1"/>
</dbReference>
<comment type="function">
    <text evidence="10">Catalyzes the transfer of pyrophosphate from adenosine triphosphate (ATP) to 6-hydroxymethyl-7,8-dihydropterin, an enzymatic step in folate biosynthesis pathway.</text>
</comment>
<proteinExistence type="inferred from homology"/>
<evidence type="ECO:0000256" key="3">
    <source>
        <dbReference type="ARBA" id="ARBA00013253"/>
    </source>
</evidence>
<dbReference type="Pfam" id="PF01288">
    <property type="entry name" value="HPPK"/>
    <property type="match status" value="1"/>
</dbReference>
<evidence type="ECO:0000256" key="4">
    <source>
        <dbReference type="ARBA" id="ARBA00016218"/>
    </source>
</evidence>
<dbReference type="PANTHER" id="PTHR43071">
    <property type="entry name" value="2-AMINO-4-HYDROXY-6-HYDROXYMETHYLDIHYDROPTERIDINE PYROPHOSPHOKINASE"/>
    <property type="match status" value="1"/>
</dbReference>
<reference evidence="14 15" key="1">
    <citation type="submission" date="2021-10" db="EMBL/GenBank/DDBJ databases">
        <title>Alishewanella koreense sp. nov. isolated from seawater of southwestern coast in South Korea and the proposal for the reclassification of Rheinheimera perlucida and Rheinheimera tuosuensis as Arsukibacterium perlucida and Arsukibacterium tuosuensis.</title>
        <authorList>
            <person name="Kim K.H."/>
            <person name="Ruan W."/>
            <person name="Kim K.R."/>
            <person name="Baek J.H."/>
            <person name="Jeon C.O."/>
        </authorList>
    </citation>
    <scope>NUCLEOTIDE SEQUENCE [LARGE SCALE GENOMIC DNA]</scope>
    <source>
        <strain evidence="14 15">16-MA</strain>
    </source>
</reference>
<comment type="pathway">
    <text evidence="1">Cofactor biosynthesis; tetrahydrofolate biosynthesis; 2-amino-4-hydroxy-6-hydroxymethyl-7,8-dihydropteridine diphosphate from 7,8-dihydroneopterin triphosphate: step 4/4.</text>
</comment>
<dbReference type="SUPFAM" id="SSF55083">
    <property type="entry name" value="6-hydroxymethyl-7,8-dihydropterin pyrophosphokinase, HPPK"/>
    <property type="match status" value="1"/>
</dbReference>
<evidence type="ECO:0000256" key="1">
    <source>
        <dbReference type="ARBA" id="ARBA00005051"/>
    </source>
</evidence>
<sequence length="179" mass="19582">MIKQTELCYIGLGANLTEPVAQLQRAVAALAQLPACQLLHVSRFYSSKPMGPQDQPDYVNAVAALNTELSAQQLLQALQQIELEQGRQRKAERWGPRTLDLDILLFGQQQIDTPNLTVPHYGMTKREFVLYPLAEIAPNLVLPDGTALSQWLSAVPLNGLQPLQLAAQGTLCEGAPSDN</sequence>
<evidence type="ECO:0000256" key="5">
    <source>
        <dbReference type="ARBA" id="ARBA00022679"/>
    </source>
</evidence>
<comment type="similarity">
    <text evidence="2">Belongs to the HPPK family.</text>
</comment>
<accession>A0ABS8BZG1</accession>
<dbReference type="RefSeq" id="WP_226749550.1">
    <property type="nucleotide sequence ID" value="NZ_JAEINI020000001.1"/>
</dbReference>
<keyword evidence="7" id="KW-0418">Kinase</keyword>
<keyword evidence="9" id="KW-0289">Folate biosynthesis</keyword>
<keyword evidence="6" id="KW-0547">Nucleotide-binding</keyword>
<evidence type="ECO:0000256" key="7">
    <source>
        <dbReference type="ARBA" id="ARBA00022777"/>
    </source>
</evidence>
<comment type="caution">
    <text evidence="14">The sequence shown here is derived from an EMBL/GenBank/DDBJ whole genome shotgun (WGS) entry which is preliminary data.</text>
</comment>
<evidence type="ECO:0000256" key="11">
    <source>
        <dbReference type="ARBA" id="ARBA00029766"/>
    </source>
</evidence>
<evidence type="ECO:0000313" key="15">
    <source>
        <dbReference type="Proteomes" id="UP000633814"/>
    </source>
</evidence>
<dbReference type="GO" id="GO:0003848">
    <property type="term" value="F:2-amino-4-hydroxy-6-hydroxymethyldihydropteridine diphosphokinase activity"/>
    <property type="evidence" value="ECO:0007669"/>
    <property type="project" value="UniProtKB-EC"/>
</dbReference>
<evidence type="ECO:0000256" key="8">
    <source>
        <dbReference type="ARBA" id="ARBA00022840"/>
    </source>
</evidence>
<dbReference type="Gene3D" id="3.30.70.560">
    <property type="entry name" value="7,8-Dihydro-6-hydroxymethylpterin-pyrophosphokinase HPPK"/>
    <property type="match status" value="1"/>
</dbReference>
<evidence type="ECO:0000256" key="2">
    <source>
        <dbReference type="ARBA" id="ARBA00005810"/>
    </source>
</evidence>